<dbReference type="EMBL" id="CADCXW020000015">
    <property type="protein sequence ID" value="CAD1547968.1"/>
    <property type="molecule type" value="Genomic_DNA"/>
</dbReference>
<gene>
    <name evidence="2" type="ORF">BBRV_LOCUS44967</name>
</gene>
<dbReference type="InterPro" id="IPR015897">
    <property type="entry name" value="CHK_kinase-like"/>
</dbReference>
<evidence type="ECO:0000259" key="1">
    <source>
        <dbReference type="SMART" id="SM00587"/>
    </source>
</evidence>
<feature type="domain" description="CHK kinase-like" evidence="1">
    <location>
        <begin position="122"/>
        <end position="313"/>
    </location>
</feature>
<organism evidence="2">
    <name type="scientific">Bracon brevicornis</name>
    <dbReference type="NCBI Taxonomy" id="1563983"/>
    <lineage>
        <taxon>Eukaryota</taxon>
        <taxon>Metazoa</taxon>
        <taxon>Ecdysozoa</taxon>
        <taxon>Arthropoda</taxon>
        <taxon>Hexapoda</taxon>
        <taxon>Insecta</taxon>
        <taxon>Pterygota</taxon>
        <taxon>Neoptera</taxon>
        <taxon>Endopterygota</taxon>
        <taxon>Hymenoptera</taxon>
        <taxon>Apocrita</taxon>
        <taxon>Ichneumonoidea</taxon>
        <taxon>Braconidae</taxon>
        <taxon>Braconinae</taxon>
        <taxon>Bracon</taxon>
    </lineage>
</organism>
<dbReference type="AlphaFoldDB" id="A0A6V7JCK3"/>
<dbReference type="PANTHER" id="PTHR11012">
    <property type="entry name" value="PROTEIN KINASE-LIKE DOMAIN-CONTAINING"/>
    <property type="match status" value="1"/>
</dbReference>
<dbReference type="SUPFAM" id="SSF56112">
    <property type="entry name" value="Protein kinase-like (PK-like)"/>
    <property type="match status" value="1"/>
</dbReference>
<dbReference type="Pfam" id="PF02958">
    <property type="entry name" value="EcKL"/>
    <property type="match status" value="1"/>
</dbReference>
<name>A0A6V7JCK3_9HYME</name>
<reference evidence="2" key="1">
    <citation type="submission" date="2020-07" db="EMBL/GenBank/DDBJ databases">
        <authorList>
            <person name="Ferguson B K."/>
        </authorList>
    </citation>
    <scope>NUCLEOTIDE SEQUENCE</scope>
    <source>
        <strain evidence="2">L06</strain>
    </source>
</reference>
<dbReference type="Gene3D" id="3.90.1200.10">
    <property type="match status" value="1"/>
</dbReference>
<dbReference type="PANTHER" id="PTHR11012:SF8">
    <property type="entry name" value="JUVENILE HORMONE-INDUCIBLE PROTEIN 26"/>
    <property type="match status" value="1"/>
</dbReference>
<dbReference type="InterPro" id="IPR011009">
    <property type="entry name" value="Kinase-like_dom_sf"/>
</dbReference>
<proteinExistence type="predicted"/>
<dbReference type="SMART" id="SM00587">
    <property type="entry name" value="CHK"/>
    <property type="match status" value="1"/>
</dbReference>
<sequence length="402" mass="46264">MNGTSKDMRTELEEWYKETVLPKIIKKFGGNCDKVTLEIKVPGNAFFISSVHFVNVKFENGQTISTFVKKPPIVLPCDMNFHLSELFGNEILFYREIASTAKRFPRCIYISENANDLKNTAIVIENIECMDYKMCPAQYDIPYNYIISGIQEIARFHAMGYLMKTHDNVKFSKIVNKIQESRYFKGEWQEIVMNIVAVRPTNYLRKNKYDEDFCDKMEKYLKNAYNGTREIIKPCEPLAVLCHGDFTRNNIFYRQLGDTLESMLVDFATIRYASPAIDLSTFLYVSCSAKDIIQNFQDIFEIYHDTLINALQDGGMKEIAAYSYDKLLADYRRHALYGYVIGVFFNPAQRGLITVDLTELSIAKMREMAESALHAGGDDFSKEVADLLINLRETGCLDHIIV</sequence>
<dbReference type="InterPro" id="IPR004119">
    <property type="entry name" value="EcKL"/>
</dbReference>
<protein>
    <recommendedName>
        <fullName evidence="1">CHK kinase-like domain-containing protein</fullName>
    </recommendedName>
</protein>
<evidence type="ECO:0000313" key="2">
    <source>
        <dbReference type="EMBL" id="CAD1547968.1"/>
    </source>
</evidence>
<accession>A0A6V7JCK3</accession>